<keyword evidence="4" id="KW-1185">Reference proteome</keyword>
<keyword evidence="2" id="KW-0812">Transmembrane</keyword>
<keyword evidence="1" id="KW-0175">Coiled coil</keyword>
<accession>A0A841L8R8</accession>
<evidence type="ECO:0000313" key="3">
    <source>
        <dbReference type="EMBL" id="MBB6218655.1"/>
    </source>
</evidence>
<keyword evidence="2" id="KW-1133">Transmembrane helix</keyword>
<proteinExistence type="predicted"/>
<reference evidence="3 4" key="1">
    <citation type="submission" date="2020-08" db="EMBL/GenBank/DDBJ databases">
        <title>Genomic Encyclopedia of Type Strains, Phase IV (KMG-IV): sequencing the most valuable type-strain genomes for metagenomic binning, comparative biology and taxonomic classification.</title>
        <authorList>
            <person name="Goeker M."/>
        </authorList>
    </citation>
    <scope>NUCLEOTIDE SEQUENCE [LARGE SCALE GENOMIC DNA]</scope>
    <source>
        <strain evidence="3 4">DSM 103526</strain>
    </source>
</reference>
<sequence length="625" mass="68002">MATVATALKMFDSFSRPLQQVTQALNITINAMEQMANAANMDTKFASQMKIARGKIQQAEAAFKQVVDQQDRVVSKQKEINNTIKVGTHEANGMFNTIKGFATTYLSFQVAKKGIDMILGGSTRLEQQLITMSGMLGNKDIGKAFFGSLNKYANDSVYGIKEFNAITRQFIQFTKSTDKLMKLNKTAERLAFLDPTQGLEGAGFALKEALGGDFMSLKGRFGFGSQDREMLQSAKDMDDFINKFNILLDKKGATQQALEEFNSSALAQFNNLGSNIEASFAQSGESTLEALKPTLQALNQGFKDGQFQSFFNSISIGFFIIASSVLGLTNALVFMGHIFSVVLKPIAPIILGVAAAYGLYWLVANASTIATIAHSGAIKAWTLITHGATKAQSMFNAALAFNPIAMIIGLVVGLIVALAALIATCEPVRKAFSSAFGYIVDAAEWAVNSIMGLINGAIKGINKVSQFFANLLGVKAKQIQEIEYKANFSGFKESGMKAIEDFSLDNLKAKFGLDKFTMPKDPAVGMSDSPLLKDWNEQQNDNFGLANDNLKKVNDKLDISNEKLELMRDIAEQQVVNRFTTATLAPQISLQFGDVRETADLDGIIPHVEKILTEQLMIAAEGVHV</sequence>
<name>A0A841L8R8_9FIRM</name>
<organism evidence="3 4">
    <name type="scientific">Anaerosolibacter carboniphilus</name>
    <dbReference type="NCBI Taxonomy" id="1417629"/>
    <lineage>
        <taxon>Bacteria</taxon>
        <taxon>Bacillati</taxon>
        <taxon>Bacillota</taxon>
        <taxon>Clostridia</taxon>
        <taxon>Peptostreptococcales</taxon>
        <taxon>Thermotaleaceae</taxon>
        <taxon>Anaerosolibacter</taxon>
    </lineage>
</organism>
<dbReference type="RefSeq" id="WP_184313319.1">
    <property type="nucleotide sequence ID" value="NZ_JACHEN010000044.1"/>
</dbReference>
<dbReference type="AlphaFoldDB" id="A0A841L8R8"/>
<feature type="transmembrane region" description="Helical" evidence="2">
    <location>
        <begin position="346"/>
        <end position="363"/>
    </location>
</feature>
<evidence type="ECO:0000256" key="2">
    <source>
        <dbReference type="SAM" id="Phobius"/>
    </source>
</evidence>
<gene>
    <name evidence="3" type="ORF">HNQ80_004829</name>
</gene>
<feature type="transmembrane region" description="Helical" evidence="2">
    <location>
        <begin position="310"/>
        <end position="334"/>
    </location>
</feature>
<evidence type="ECO:0008006" key="5">
    <source>
        <dbReference type="Google" id="ProtNLM"/>
    </source>
</evidence>
<comment type="caution">
    <text evidence="3">The sequence shown here is derived from an EMBL/GenBank/DDBJ whole genome shotgun (WGS) entry which is preliminary data.</text>
</comment>
<evidence type="ECO:0000256" key="1">
    <source>
        <dbReference type="SAM" id="Coils"/>
    </source>
</evidence>
<dbReference type="Proteomes" id="UP000579281">
    <property type="component" value="Unassembled WGS sequence"/>
</dbReference>
<evidence type="ECO:0000313" key="4">
    <source>
        <dbReference type="Proteomes" id="UP000579281"/>
    </source>
</evidence>
<protein>
    <recommendedName>
        <fullName evidence="5">Phage tail tape measure protein</fullName>
    </recommendedName>
</protein>
<feature type="transmembrane region" description="Helical" evidence="2">
    <location>
        <begin position="400"/>
        <end position="423"/>
    </location>
</feature>
<feature type="coiled-coil region" evidence="1">
    <location>
        <begin position="547"/>
        <end position="574"/>
    </location>
</feature>
<dbReference type="EMBL" id="JACHEN010000044">
    <property type="protein sequence ID" value="MBB6218655.1"/>
    <property type="molecule type" value="Genomic_DNA"/>
</dbReference>
<keyword evidence="2" id="KW-0472">Membrane</keyword>